<feature type="region of interest" description="Disordered" evidence="1">
    <location>
        <begin position="403"/>
        <end position="468"/>
    </location>
</feature>
<feature type="region of interest" description="Disordered" evidence="1">
    <location>
        <begin position="182"/>
        <end position="227"/>
    </location>
</feature>
<protein>
    <submittedName>
        <fullName evidence="3">Uncharacterized protein LOC117238155</fullName>
    </submittedName>
</protein>
<feature type="compositionally biased region" description="Polar residues" evidence="1">
    <location>
        <begin position="619"/>
        <end position="637"/>
    </location>
</feature>
<feature type="compositionally biased region" description="Basic and acidic residues" evidence="1">
    <location>
        <begin position="122"/>
        <end position="131"/>
    </location>
</feature>
<feature type="compositionally biased region" description="Polar residues" evidence="1">
    <location>
        <begin position="551"/>
        <end position="584"/>
    </location>
</feature>
<feature type="compositionally biased region" description="Polar residues" evidence="1">
    <location>
        <begin position="654"/>
        <end position="668"/>
    </location>
</feature>
<feature type="compositionally biased region" description="Basic and acidic residues" evidence="1">
    <location>
        <begin position="196"/>
        <end position="208"/>
    </location>
</feature>
<name>A0A6J3L3N4_9HYME</name>
<organism evidence="2 3">
    <name type="scientific">Bombus vosnesenskii</name>
    <dbReference type="NCBI Taxonomy" id="207650"/>
    <lineage>
        <taxon>Eukaryota</taxon>
        <taxon>Metazoa</taxon>
        <taxon>Ecdysozoa</taxon>
        <taxon>Arthropoda</taxon>
        <taxon>Hexapoda</taxon>
        <taxon>Insecta</taxon>
        <taxon>Pterygota</taxon>
        <taxon>Neoptera</taxon>
        <taxon>Endopterygota</taxon>
        <taxon>Hymenoptera</taxon>
        <taxon>Apocrita</taxon>
        <taxon>Aculeata</taxon>
        <taxon>Apoidea</taxon>
        <taxon>Anthophila</taxon>
        <taxon>Apidae</taxon>
        <taxon>Bombus</taxon>
        <taxon>Pyrobombus</taxon>
    </lineage>
</organism>
<reference evidence="3" key="1">
    <citation type="submission" date="2025-08" db="UniProtKB">
        <authorList>
            <consortium name="RefSeq"/>
        </authorList>
    </citation>
    <scope>IDENTIFICATION</scope>
    <source>
        <tissue evidence="3">Muscle</tissue>
    </source>
</reference>
<dbReference type="AlphaFoldDB" id="A0A6J3L3N4"/>
<feature type="compositionally biased region" description="Basic and acidic residues" evidence="1">
    <location>
        <begin position="638"/>
        <end position="647"/>
    </location>
</feature>
<dbReference type="KEGG" id="bvk:117238155"/>
<dbReference type="GeneID" id="117238155"/>
<feature type="region of interest" description="Disordered" evidence="1">
    <location>
        <begin position="758"/>
        <end position="794"/>
    </location>
</feature>
<feature type="compositionally biased region" description="Polar residues" evidence="1">
    <location>
        <begin position="771"/>
        <end position="785"/>
    </location>
</feature>
<dbReference type="Proteomes" id="UP000504631">
    <property type="component" value="Unplaced"/>
</dbReference>
<feature type="compositionally biased region" description="Polar residues" evidence="1">
    <location>
        <begin position="593"/>
        <end position="609"/>
    </location>
</feature>
<feature type="compositionally biased region" description="Basic and acidic residues" evidence="1">
    <location>
        <begin position="692"/>
        <end position="707"/>
    </location>
</feature>
<gene>
    <name evidence="3" type="primary">LOC117238155</name>
</gene>
<feature type="compositionally biased region" description="Basic and acidic residues" evidence="1">
    <location>
        <begin position="536"/>
        <end position="549"/>
    </location>
</feature>
<dbReference type="RefSeq" id="XP_033358714.1">
    <property type="nucleotide sequence ID" value="XM_033502823.1"/>
</dbReference>
<proteinExistence type="predicted"/>
<keyword evidence="2" id="KW-1185">Reference proteome</keyword>
<feature type="region of interest" description="Disordered" evidence="1">
    <location>
        <begin position="321"/>
        <end position="346"/>
    </location>
</feature>
<evidence type="ECO:0000256" key="1">
    <source>
        <dbReference type="SAM" id="MobiDB-lite"/>
    </source>
</evidence>
<sequence>MLRGHLSSIELFRGFFIPLFKRNLTVVSIKYAEEKDARKADGMFSWLKDFLKPDYRIDEIGSLPEYLRVKQTVINFKLEDADDQEVNAIEESYKNSELRENSSTEVVGYQTDIEENNTTTDSKPDRETLKDEDSDSISTRMLMENSVTDDTNPKRDRQSPLARHGLLTLTDLLNRPVRTIVSCAPRSTKPPIREPNMPEKRDKKDEKKDKKKKKPVIRMEGGVSGNCGNEATPDATCNLHDNMDVNFQWGTSLAEEVDTSRQLESKQNLNNRLHQMENVNSFVGDSNYSSDQVSSTYDVNAIHTMRNLQLTMNSAKDADKKNEAAVELSSGKSDKSSETNVSNELPKEAAGIESVKKILKMSPIVMKETNVDEDYNIPSNANFDVEINAWKDLVLKSKVPLDPSKEDFIDSENPRRTETLSIRPEPPEPKLDVQAIPTTSDETTAEEEDPEYAKETKPNMNAKKVSSPTDVQKLDIKKLHTETFCFSKRYNNGGINGKLKFHRPLSVLDSLDNDVNLGTLNFSTNTEGGWGSFEQRVSEESRRVNREQTEGGEQSNVMKSQSTEENVTNVENTSWNENNTAQEQQLERGNFEPQEQSDPGTNFTNNLNTMGEKEIDASFSRSQAENQVARENSVFTSSRRDSRKYETDEYINAQADNYQSNLDYSNSYGDDYYPGYESMSLEPATERQSSGRNEESARDEQQQTDDNKELFVKSSGQMENTSQYVTDNNYIKVPGDPYPYSREHFNKWRMSEQLHIGPQKTTETEEILNPPINSNTGTRIDTQQPVRKLSQDSRVRGKWYKNVHS</sequence>
<feature type="region of interest" description="Disordered" evidence="1">
    <location>
        <begin position="111"/>
        <end position="163"/>
    </location>
</feature>
<feature type="region of interest" description="Disordered" evidence="1">
    <location>
        <begin position="524"/>
        <end position="707"/>
    </location>
</feature>
<feature type="compositionally biased region" description="Basic and acidic residues" evidence="1">
    <location>
        <begin position="403"/>
        <end position="418"/>
    </location>
</feature>
<evidence type="ECO:0000313" key="3">
    <source>
        <dbReference type="RefSeq" id="XP_033358714.1"/>
    </source>
</evidence>
<evidence type="ECO:0000313" key="2">
    <source>
        <dbReference type="Proteomes" id="UP000504631"/>
    </source>
</evidence>
<accession>A0A6J3L3N4</accession>